<protein>
    <submittedName>
        <fullName evidence="3">Gfo/Idh/MocA family oxidoreductase</fullName>
    </submittedName>
</protein>
<dbReference type="GO" id="GO:0000166">
    <property type="term" value="F:nucleotide binding"/>
    <property type="evidence" value="ECO:0007669"/>
    <property type="project" value="InterPro"/>
</dbReference>
<comment type="caution">
    <text evidence="3">The sequence shown here is derived from an EMBL/GenBank/DDBJ whole genome shotgun (WGS) entry which is preliminary data.</text>
</comment>
<accession>A0A6I4ZUI6</accession>
<proteinExistence type="predicted"/>
<dbReference type="InterPro" id="IPR051450">
    <property type="entry name" value="Gfo/Idh/MocA_Oxidoreductases"/>
</dbReference>
<dbReference type="RefSeq" id="WP_160909589.1">
    <property type="nucleotide sequence ID" value="NZ_WMEQ01000006.1"/>
</dbReference>
<dbReference type="InterPro" id="IPR000683">
    <property type="entry name" value="Gfo/Idh/MocA-like_OxRdtase_N"/>
</dbReference>
<feature type="domain" description="GFO/IDH/MocA-like oxidoreductase" evidence="2">
    <location>
        <begin position="128"/>
        <end position="249"/>
    </location>
</feature>
<dbReference type="Proteomes" id="UP000468638">
    <property type="component" value="Unassembled WGS sequence"/>
</dbReference>
<organism evidence="3 4">
    <name type="scientific">Pontibacillus yanchengensis</name>
    <dbReference type="NCBI Taxonomy" id="462910"/>
    <lineage>
        <taxon>Bacteria</taxon>
        <taxon>Bacillati</taxon>
        <taxon>Bacillota</taxon>
        <taxon>Bacilli</taxon>
        <taxon>Bacillales</taxon>
        <taxon>Bacillaceae</taxon>
        <taxon>Pontibacillus</taxon>
    </lineage>
</organism>
<dbReference type="Gene3D" id="3.30.360.10">
    <property type="entry name" value="Dihydrodipicolinate Reductase, domain 2"/>
    <property type="match status" value="1"/>
</dbReference>
<dbReference type="PANTHER" id="PTHR43377:SF1">
    <property type="entry name" value="BILIVERDIN REDUCTASE A"/>
    <property type="match status" value="1"/>
</dbReference>
<dbReference type="Pfam" id="PF22725">
    <property type="entry name" value="GFO_IDH_MocA_C3"/>
    <property type="match status" value="1"/>
</dbReference>
<dbReference type="AlphaFoldDB" id="A0A6I4ZUI6"/>
<reference evidence="3 4" key="1">
    <citation type="submission" date="2019-11" db="EMBL/GenBank/DDBJ databases">
        <title>Genome sequences of 17 halophilic strains isolated from different environments.</title>
        <authorList>
            <person name="Furrow R.E."/>
        </authorList>
    </citation>
    <scope>NUCLEOTIDE SEQUENCE [LARGE SCALE GENOMIC DNA]</scope>
    <source>
        <strain evidence="3 4">22514_16_FS</strain>
    </source>
</reference>
<feature type="domain" description="Gfo/Idh/MocA-like oxidoreductase N-terminal" evidence="1">
    <location>
        <begin position="16"/>
        <end position="118"/>
    </location>
</feature>
<dbReference type="SUPFAM" id="SSF51735">
    <property type="entry name" value="NAD(P)-binding Rossmann-fold domains"/>
    <property type="match status" value="1"/>
</dbReference>
<dbReference type="Gene3D" id="3.40.50.720">
    <property type="entry name" value="NAD(P)-binding Rossmann-like Domain"/>
    <property type="match status" value="1"/>
</dbReference>
<name>A0A6I4ZUI6_9BACI</name>
<evidence type="ECO:0000313" key="3">
    <source>
        <dbReference type="EMBL" id="MYL33895.1"/>
    </source>
</evidence>
<dbReference type="OrthoDB" id="9815825at2"/>
<evidence type="ECO:0000313" key="4">
    <source>
        <dbReference type="Proteomes" id="UP000468638"/>
    </source>
</evidence>
<evidence type="ECO:0000259" key="1">
    <source>
        <dbReference type="Pfam" id="PF01408"/>
    </source>
</evidence>
<dbReference type="InterPro" id="IPR036291">
    <property type="entry name" value="NAD(P)-bd_dom_sf"/>
</dbReference>
<dbReference type="PANTHER" id="PTHR43377">
    <property type="entry name" value="BILIVERDIN REDUCTASE A"/>
    <property type="match status" value="1"/>
</dbReference>
<dbReference type="Pfam" id="PF01408">
    <property type="entry name" value="GFO_IDH_MocA"/>
    <property type="match status" value="1"/>
</dbReference>
<sequence>MKVGMLSFAHMHAFSYAKSIVKRHDVELIGIFDDDAERGREVSDQFGVRYYDSLDAFLSTDVEAVIVCSENIKHKPFVIEAARAGKHVLCEKPLATTKKDALEMINVCREEGVQLQTAFPVRYNESMVKAKQAVERGEVGDILSMRGTNRGKNPGGWFVEEEQSGGGAVLDHTVHIIDMMRWLLEDEIEEVYAEVDTFFAEKAIDDAGLMTLKFKNGVLASHDPSWSRSATFPTWGDATIEVIGTKGRIYADAFADYLHVYSNETGYSQPFVGPDMDDRLVEDFIRAVKEDKTVTITGEDGMHAMNVALATYRSAKLHQAVKVEEIGG</sequence>
<evidence type="ECO:0000259" key="2">
    <source>
        <dbReference type="Pfam" id="PF22725"/>
    </source>
</evidence>
<dbReference type="InterPro" id="IPR055170">
    <property type="entry name" value="GFO_IDH_MocA-like_dom"/>
</dbReference>
<gene>
    <name evidence="3" type="ORF">GLW05_09815</name>
</gene>
<dbReference type="SUPFAM" id="SSF55347">
    <property type="entry name" value="Glyceraldehyde-3-phosphate dehydrogenase-like, C-terminal domain"/>
    <property type="match status" value="1"/>
</dbReference>
<dbReference type="EMBL" id="WMEQ01000006">
    <property type="protein sequence ID" value="MYL33895.1"/>
    <property type="molecule type" value="Genomic_DNA"/>
</dbReference>